<dbReference type="AlphaFoldDB" id="A0A8S1UKM2"/>
<evidence type="ECO:0000313" key="1">
    <source>
        <dbReference type="EMBL" id="CAD8164934.1"/>
    </source>
</evidence>
<protein>
    <submittedName>
        <fullName evidence="1">Uncharacterized protein</fullName>
    </submittedName>
</protein>
<keyword evidence="2" id="KW-1185">Reference proteome</keyword>
<proteinExistence type="predicted"/>
<organism evidence="1 2">
    <name type="scientific">Paramecium octaurelia</name>
    <dbReference type="NCBI Taxonomy" id="43137"/>
    <lineage>
        <taxon>Eukaryota</taxon>
        <taxon>Sar</taxon>
        <taxon>Alveolata</taxon>
        <taxon>Ciliophora</taxon>
        <taxon>Intramacronucleata</taxon>
        <taxon>Oligohymenophorea</taxon>
        <taxon>Peniculida</taxon>
        <taxon>Parameciidae</taxon>
        <taxon>Paramecium</taxon>
    </lineage>
</organism>
<accession>A0A8S1UKM2</accession>
<comment type="caution">
    <text evidence="1">The sequence shown here is derived from an EMBL/GenBank/DDBJ whole genome shotgun (WGS) entry which is preliminary data.</text>
</comment>
<dbReference type="Proteomes" id="UP000683925">
    <property type="component" value="Unassembled WGS sequence"/>
</dbReference>
<dbReference type="EMBL" id="CAJJDP010000046">
    <property type="protein sequence ID" value="CAD8164934.1"/>
    <property type="molecule type" value="Genomic_DNA"/>
</dbReference>
<reference evidence="1" key="1">
    <citation type="submission" date="2021-01" db="EMBL/GenBank/DDBJ databases">
        <authorList>
            <consortium name="Genoscope - CEA"/>
            <person name="William W."/>
        </authorList>
    </citation>
    <scope>NUCLEOTIDE SEQUENCE</scope>
</reference>
<evidence type="ECO:0000313" key="2">
    <source>
        <dbReference type="Proteomes" id="UP000683925"/>
    </source>
</evidence>
<gene>
    <name evidence="1" type="ORF">POCTA_138.1.T0460005</name>
</gene>
<name>A0A8S1UKM2_PAROT</name>
<sequence length="80" mass="9692">MFLEKFCIQSKQQKIIQFTQSNTYSKISRIRTIRKKLYSLLLQTTAYLQLNYINHQHNNIYQNAQPVQQINLFFESSYIQ</sequence>